<dbReference type="Gene3D" id="3.90.79.10">
    <property type="entry name" value="Nucleoside Triphosphate Pyrophosphohydrolase"/>
    <property type="match status" value="1"/>
</dbReference>
<dbReference type="PANTHER" id="PTHR43046">
    <property type="entry name" value="GDP-MANNOSE MANNOSYL HYDROLASE"/>
    <property type="match status" value="1"/>
</dbReference>
<evidence type="ECO:0000256" key="1">
    <source>
        <dbReference type="ARBA" id="ARBA00001946"/>
    </source>
</evidence>
<name>A0A846MNB0_9BACT</name>
<organism evidence="5 6">
    <name type="scientific">Thermonema lapsum</name>
    <dbReference type="NCBI Taxonomy" id="28195"/>
    <lineage>
        <taxon>Bacteria</taxon>
        <taxon>Pseudomonadati</taxon>
        <taxon>Bacteroidota</taxon>
        <taxon>Cytophagia</taxon>
        <taxon>Cytophagales</taxon>
        <taxon>Thermonemataceae</taxon>
        <taxon>Thermonema</taxon>
    </lineage>
</organism>
<feature type="domain" description="Nudix hydrolase" evidence="4">
    <location>
        <begin position="15"/>
        <end position="149"/>
    </location>
</feature>
<dbReference type="Pfam" id="PF00293">
    <property type="entry name" value="NUDIX"/>
    <property type="match status" value="1"/>
</dbReference>
<evidence type="ECO:0000256" key="3">
    <source>
        <dbReference type="RuleBase" id="RU003476"/>
    </source>
</evidence>
<comment type="caution">
    <text evidence="5">The sequence shown here is derived from an EMBL/GenBank/DDBJ whole genome shotgun (WGS) entry which is preliminary data.</text>
</comment>
<reference evidence="5 6" key="1">
    <citation type="submission" date="2020-03" db="EMBL/GenBank/DDBJ databases">
        <title>Genomic Encyclopedia of Type Strains, Phase IV (KMG-IV): sequencing the most valuable type-strain genomes for metagenomic binning, comparative biology and taxonomic classification.</title>
        <authorList>
            <person name="Goeker M."/>
        </authorList>
    </citation>
    <scope>NUCLEOTIDE SEQUENCE [LARGE SCALE GENOMIC DNA]</scope>
    <source>
        <strain evidence="5 6">DSM 5718</strain>
    </source>
</reference>
<dbReference type="PRINTS" id="PR00502">
    <property type="entry name" value="NUDIXFAMILY"/>
</dbReference>
<dbReference type="PANTHER" id="PTHR43046:SF14">
    <property type="entry name" value="MUTT_NUDIX FAMILY PROTEIN"/>
    <property type="match status" value="1"/>
</dbReference>
<dbReference type="InterPro" id="IPR020476">
    <property type="entry name" value="Nudix_hydrolase"/>
</dbReference>
<dbReference type="InterPro" id="IPR015797">
    <property type="entry name" value="NUDIX_hydrolase-like_dom_sf"/>
</dbReference>
<dbReference type="RefSeq" id="WP_166918337.1">
    <property type="nucleotide sequence ID" value="NZ_JAASRN010000001.1"/>
</dbReference>
<accession>A0A846MNB0</accession>
<comment type="cofactor">
    <cofactor evidence="1">
        <name>Mg(2+)</name>
        <dbReference type="ChEBI" id="CHEBI:18420"/>
    </cofactor>
</comment>
<comment type="similarity">
    <text evidence="3">Belongs to the Nudix hydrolase family.</text>
</comment>
<evidence type="ECO:0000256" key="2">
    <source>
        <dbReference type="ARBA" id="ARBA00022801"/>
    </source>
</evidence>
<dbReference type="PROSITE" id="PS00893">
    <property type="entry name" value="NUDIX_BOX"/>
    <property type="match status" value="1"/>
</dbReference>
<dbReference type="InterPro" id="IPR000086">
    <property type="entry name" value="NUDIX_hydrolase_dom"/>
</dbReference>
<evidence type="ECO:0000313" key="6">
    <source>
        <dbReference type="Proteomes" id="UP000537126"/>
    </source>
</evidence>
<keyword evidence="6" id="KW-1185">Reference proteome</keyword>
<proteinExistence type="inferred from homology"/>
<dbReference type="PROSITE" id="PS51462">
    <property type="entry name" value="NUDIX"/>
    <property type="match status" value="1"/>
</dbReference>
<evidence type="ECO:0000313" key="5">
    <source>
        <dbReference type="EMBL" id="NIK73058.1"/>
    </source>
</evidence>
<protein>
    <submittedName>
        <fullName evidence="5">ADP-ribose pyrophosphatase YjhB (NUDIX family)</fullName>
    </submittedName>
</protein>
<dbReference type="SUPFAM" id="SSF55811">
    <property type="entry name" value="Nudix"/>
    <property type="match status" value="1"/>
</dbReference>
<sequence length="163" mass="19043">MSELSQEVVDTFGNRLRVRCCGLLFQENKLLLIRHRMGKERYLWTPPGGGMLFGETAEECLKREFKEECGLEVDFCRFLFVHELLLPPLHGVELFFEVSAPRYSTENLKVGYDPEVKSPLIDRLAFFDHEALSRLPSQEKHPLFRRFPMQKLIDLQGYFLTSS</sequence>
<dbReference type="Proteomes" id="UP000537126">
    <property type="component" value="Unassembled WGS sequence"/>
</dbReference>
<dbReference type="InterPro" id="IPR020084">
    <property type="entry name" value="NUDIX_hydrolase_CS"/>
</dbReference>
<gene>
    <name evidence="5" type="ORF">FHS56_000544</name>
</gene>
<dbReference type="EMBL" id="JAASRN010000001">
    <property type="protein sequence ID" value="NIK73058.1"/>
    <property type="molecule type" value="Genomic_DNA"/>
</dbReference>
<dbReference type="AlphaFoldDB" id="A0A846MNB0"/>
<keyword evidence="2 3" id="KW-0378">Hydrolase</keyword>
<dbReference type="GO" id="GO:0016787">
    <property type="term" value="F:hydrolase activity"/>
    <property type="evidence" value="ECO:0007669"/>
    <property type="project" value="UniProtKB-KW"/>
</dbReference>
<evidence type="ECO:0000259" key="4">
    <source>
        <dbReference type="PROSITE" id="PS51462"/>
    </source>
</evidence>